<dbReference type="Proteomes" id="UP000516134">
    <property type="component" value="Chromosome"/>
</dbReference>
<gene>
    <name evidence="2" type="ORF">H9L15_15135</name>
</gene>
<dbReference type="Gene3D" id="3.40.50.720">
    <property type="entry name" value="NAD(P)-binding Rossmann-like Domain"/>
    <property type="match status" value="1"/>
</dbReference>
<dbReference type="RefSeq" id="WP_187714659.1">
    <property type="nucleotide sequence ID" value="NZ_BAABJC010000001.1"/>
</dbReference>
<name>A0ABX6T1E9_9SPHN</name>
<dbReference type="SUPFAM" id="SSF51735">
    <property type="entry name" value="NAD(P)-binding Rossmann-fold domains"/>
    <property type="match status" value="1"/>
</dbReference>
<dbReference type="InterPro" id="IPR036291">
    <property type="entry name" value="NAD(P)-bd_dom_sf"/>
</dbReference>
<dbReference type="Pfam" id="PF01370">
    <property type="entry name" value="Epimerase"/>
    <property type="match status" value="1"/>
</dbReference>
<reference evidence="2 3" key="1">
    <citation type="submission" date="2020-08" db="EMBL/GenBank/DDBJ databases">
        <title>Genome sequence of Sphingomonas daechungensis KACC 18115T.</title>
        <authorList>
            <person name="Hyun D.-W."/>
            <person name="Bae J.-W."/>
        </authorList>
    </citation>
    <scope>NUCLEOTIDE SEQUENCE [LARGE SCALE GENOMIC DNA]</scope>
    <source>
        <strain evidence="2 3">KACC 18115</strain>
    </source>
</reference>
<keyword evidence="3" id="KW-1185">Reference proteome</keyword>
<dbReference type="EMBL" id="CP060780">
    <property type="protein sequence ID" value="QNP43229.1"/>
    <property type="molecule type" value="Genomic_DNA"/>
</dbReference>
<dbReference type="InterPro" id="IPR001509">
    <property type="entry name" value="Epimerase_deHydtase"/>
</dbReference>
<proteinExistence type="predicted"/>
<organism evidence="2 3">
    <name type="scientific">Sphingomonas daechungensis</name>
    <dbReference type="NCBI Taxonomy" id="1176646"/>
    <lineage>
        <taxon>Bacteria</taxon>
        <taxon>Pseudomonadati</taxon>
        <taxon>Pseudomonadota</taxon>
        <taxon>Alphaproteobacteria</taxon>
        <taxon>Sphingomonadales</taxon>
        <taxon>Sphingomonadaceae</taxon>
        <taxon>Sphingomonas</taxon>
    </lineage>
</organism>
<evidence type="ECO:0000313" key="3">
    <source>
        <dbReference type="Proteomes" id="UP000516134"/>
    </source>
</evidence>
<evidence type="ECO:0000259" key="1">
    <source>
        <dbReference type="Pfam" id="PF01370"/>
    </source>
</evidence>
<evidence type="ECO:0000313" key="2">
    <source>
        <dbReference type="EMBL" id="QNP43229.1"/>
    </source>
</evidence>
<protein>
    <submittedName>
        <fullName evidence="2">NAD(P)-dependent oxidoreductase</fullName>
    </submittedName>
</protein>
<feature type="domain" description="NAD-dependent epimerase/dehydratase" evidence="1">
    <location>
        <begin position="109"/>
        <end position="174"/>
    </location>
</feature>
<sequence length="259" mass="28667">MVGSSIQRKLRGDDRFRVVPVERGTTLPVTDGPSFLIHAAWPHNDDEAWSQFLDWTLELHRSAAACNAWFVALGSGIEACAEHPGLKDPYLGYARRKLDLRSALEGQGPLSWVRLHFMFGPGEQPSRLLPAAVRAALANEEFVCGSLDRRRRWLHLEDQADFLARFLVDPQPGQWDIAGRSDVSFRDLLDLVGRAVGRKLQLRESDAPAPDSALAFVVPERMAPVVPADAGDPANLTRRLEEYVAQLRATSTEVEPGLG</sequence>
<accession>A0ABX6T1E9</accession>